<dbReference type="KEGG" id="ete:ETEE_0870"/>
<dbReference type="Pfam" id="PF13935">
    <property type="entry name" value="Ead_Ea22"/>
    <property type="match status" value="1"/>
</dbReference>
<feature type="coiled-coil region" evidence="1">
    <location>
        <begin position="64"/>
        <end position="91"/>
    </location>
</feature>
<dbReference type="InterPro" id="IPR025153">
    <property type="entry name" value="Ead_Ea22"/>
</dbReference>
<reference evidence="2 3" key="1">
    <citation type="journal article" date="2012" name="PLoS ONE">
        <title>Edwardsiella comparative phylogenomics reveal the new intra/inter-species taxonomic relationships, virulence evolution and niche adaptation mechanisms.</title>
        <authorList>
            <person name="Yang M."/>
            <person name="Lv Y."/>
            <person name="Xiao J."/>
            <person name="Wu H."/>
            <person name="Zheng H."/>
            <person name="Liu Q."/>
            <person name="Zhang Y."/>
            <person name="Wang Q."/>
        </authorList>
    </citation>
    <scope>NUCLEOTIDE SEQUENCE [LARGE SCALE GENOMIC DNA]</scope>
    <source>
        <strain evidence="3">080813</strain>
    </source>
</reference>
<accession>A0A076LNT5</accession>
<evidence type="ECO:0008006" key="4">
    <source>
        <dbReference type="Google" id="ProtNLM"/>
    </source>
</evidence>
<protein>
    <recommendedName>
        <fullName evidence="4">Ead/Ea22-like family protein</fullName>
    </recommendedName>
</protein>
<gene>
    <name evidence="2" type="ORF">ETEE_0870</name>
</gene>
<organism evidence="2 3">
    <name type="scientific">Edwardsiella anguillarum ET080813</name>
    <dbReference type="NCBI Taxonomy" id="667120"/>
    <lineage>
        <taxon>Bacteria</taxon>
        <taxon>Pseudomonadati</taxon>
        <taxon>Pseudomonadota</taxon>
        <taxon>Gammaproteobacteria</taxon>
        <taxon>Enterobacterales</taxon>
        <taxon>Hafniaceae</taxon>
        <taxon>Edwardsiella</taxon>
    </lineage>
</organism>
<dbReference type="HOGENOM" id="CLU_1934712_0_0_6"/>
<name>A0A076LNT5_9GAMM</name>
<proteinExistence type="predicted"/>
<evidence type="ECO:0000313" key="3">
    <source>
        <dbReference type="Proteomes" id="UP000028681"/>
    </source>
</evidence>
<dbReference type="AlphaFoldDB" id="A0A076LNT5"/>
<dbReference type="EMBL" id="CP006664">
    <property type="protein sequence ID" value="AIJ07339.1"/>
    <property type="molecule type" value="Genomic_DNA"/>
</dbReference>
<evidence type="ECO:0000313" key="2">
    <source>
        <dbReference type="EMBL" id="AIJ07339.1"/>
    </source>
</evidence>
<evidence type="ECO:0000256" key="1">
    <source>
        <dbReference type="SAM" id="Coils"/>
    </source>
</evidence>
<sequence length="130" mass="13965">MSQVDKQALRSVAENATAGEWCTDAHHGVIADAGLNANYYIASCSGPEHQANARYIAAANPATMLALLDENEALEKRMAGMEDDVRNIIALLNANEWAEHCTRTRLGQRLELQVTRLIGALSAASASKGE</sequence>
<keyword evidence="1" id="KW-0175">Coiled coil</keyword>
<dbReference type="Proteomes" id="UP000028681">
    <property type="component" value="Chromosome"/>
</dbReference>